<dbReference type="InterPro" id="IPR000620">
    <property type="entry name" value="EamA_dom"/>
</dbReference>
<dbReference type="SUPFAM" id="SSF103481">
    <property type="entry name" value="Multidrug resistance efflux transporter EmrE"/>
    <property type="match status" value="2"/>
</dbReference>
<feature type="transmembrane region" description="Helical" evidence="6">
    <location>
        <begin position="221"/>
        <end position="238"/>
    </location>
</feature>
<dbReference type="AlphaFoldDB" id="A0A844G2A5"/>
<protein>
    <submittedName>
        <fullName evidence="8">DMT family transporter</fullName>
    </submittedName>
</protein>
<feature type="domain" description="EamA" evidence="7">
    <location>
        <begin position="10"/>
        <end position="140"/>
    </location>
</feature>
<dbReference type="GO" id="GO:0016020">
    <property type="term" value="C:membrane"/>
    <property type="evidence" value="ECO:0007669"/>
    <property type="project" value="UniProtKB-SubCell"/>
</dbReference>
<proteinExistence type="inferred from homology"/>
<dbReference type="PANTHER" id="PTHR32322">
    <property type="entry name" value="INNER MEMBRANE TRANSPORTER"/>
    <property type="match status" value="1"/>
</dbReference>
<feature type="transmembrane region" description="Helical" evidence="6">
    <location>
        <begin position="38"/>
        <end position="57"/>
    </location>
</feature>
<comment type="caution">
    <text evidence="8">The sequence shown here is derived from an EMBL/GenBank/DDBJ whole genome shotgun (WGS) entry which is preliminary data.</text>
</comment>
<feature type="transmembrane region" description="Helical" evidence="6">
    <location>
        <begin position="69"/>
        <end position="91"/>
    </location>
</feature>
<evidence type="ECO:0000256" key="6">
    <source>
        <dbReference type="SAM" id="Phobius"/>
    </source>
</evidence>
<feature type="transmembrane region" description="Helical" evidence="6">
    <location>
        <begin position="123"/>
        <end position="143"/>
    </location>
</feature>
<feature type="transmembrane region" description="Helical" evidence="6">
    <location>
        <begin position="273"/>
        <end position="289"/>
    </location>
</feature>
<accession>A0A844G2A5</accession>
<evidence type="ECO:0000256" key="2">
    <source>
        <dbReference type="ARBA" id="ARBA00007362"/>
    </source>
</evidence>
<comment type="similarity">
    <text evidence="2">Belongs to the EamA transporter family.</text>
</comment>
<dbReference type="EMBL" id="VUNS01000005">
    <property type="protein sequence ID" value="MST96688.1"/>
    <property type="molecule type" value="Genomic_DNA"/>
</dbReference>
<evidence type="ECO:0000313" key="8">
    <source>
        <dbReference type="EMBL" id="MST96688.1"/>
    </source>
</evidence>
<feature type="transmembrane region" description="Helical" evidence="6">
    <location>
        <begin position="149"/>
        <end position="167"/>
    </location>
</feature>
<dbReference type="Proteomes" id="UP000435649">
    <property type="component" value="Unassembled WGS sequence"/>
</dbReference>
<gene>
    <name evidence="8" type="ORF">FYJ85_06475</name>
</gene>
<sequence>MLKLKSETAAHLTALATILIWGTTFISTKVLLREFSPIEILFLRFLLGFAALHLVRGKLPFRSWKEERLYAGAGLTGVTLYFLFENIALTYTLASNVGVLVTVAPFFTALLSCFYLRGERPDLRFYAGFVLALAGVTLIMFSGSMTLKLNPAGDILALLAAFVWAVYSVLMKKIGQLGHPMAACTRRTFLYGLAFMLPALFFLDFSPAWGALRKPVNLCNFLYLGLGASALCFATWNRAVKILGAVRTSVYIYLVPVVTVITAVLILHERITLPASCGMALALAGLILSETRRRTR</sequence>
<keyword evidence="9" id="KW-1185">Reference proteome</keyword>
<keyword evidence="4 6" id="KW-1133">Transmembrane helix</keyword>
<evidence type="ECO:0000256" key="1">
    <source>
        <dbReference type="ARBA" id="ARBA00004141"/>
    </source>
</evidence>
<dbReference type="Pfam" id="PF00892">
    <property type="entry name" value="EamA"/>
    <property type="match status" value="2"/>
</dbReference>
<evidence type="ECO:0000259" key="7">
    <source>
        <dbReference type="Pfam" id="PF00892"/>
    </source>
</evidence>
<dbReference type="PANTHER" id="PTHR32322:SF2">
    <property type="entry name" value="EAMA DOMAIN-CONTAINING PROTEIN"/>
    <property type="match status" value="1"/>
</dbReference>
<comment type="subcellular location">
    <subcellularLocation>
        <location evidence="1">Membrane</location>
        <topology evidence="1">Multi-pass membrane protein</topology>
    </subcellularLocation>
</comment>
<feature type="domain" description="EamA" evidence="7">
    <location>
        <begin position="153"/>
        <end position="289"/>
    </location>
</feature>
<dbReference type="InterPro" id="IPR050638">
    <property type="entry name" value="AA-Vitamin_Transporters"/>
</dbReference>
<feature type="transmembrane region" description="Helical" evidence="6">
    <location>
        <begin position="250"/>
        <end position="267"/>
    </location>
</feature>
<evidence type="ECO:0000256" key="3">
    <source>
        <dbReference type="ARBA" id="ARBA00022692"/>
    </source>
</evidence>
<feature type="transmembrane region" description="Helical" evidence="6">
    <location>
        <begin position="12"/>
        <end position="32"/>
    </location>
</feature>
<organism evidence="8 9">
    <name type="scientific">Victivallis lenta</name>
    <dbReference type="NCBI Taxonomy" id="2606640"/>
    <lineage>
        <taxon>Bacteria</taxon>
        <taxon>Pseudomonadati</taxon>
        <taxon>Lentisphaerota</taxon>
        <taxon>Lentisphaeria</taxon>
        <taxon>Victivallales</taxon>
        <taxon>Victivallaceae</taxon>
        <taxon>Victivallis</taxon>
    </lineage>
</organism>
<reference evidence="8 9" key="1">
    <citation type="submission" date="2019-08" db="EMBL/GenBank/DDBJ databases">
        <title>In-depth cultivation of the pig gut microbiome towards novel bacterial diversity and tailored functional studies.</title>
        <authorList>
            <person name="Wylensek D."/>
            <person name="Hitch T.C.A."/>
            <person name="Clavel T."/>
        </authorList>
    </citation>
    <scope>NUCLEOTIDE SEQUENCE [LARGE SCALE GENOMIC DNA]</scope>
    <source>
        <strain evidence="8 9">BBE-744-WT-12</strain>
    </source>
</reference>
<keyword evidence="3 6" id="KW-0812">Transmembrane</keyword>
<evidence type="ECO:0000256" key="4">
    <source>
        <dbReference type="ARBA" id="ARBA00022989"/>
    </source>
</evidence>
<feature type="transmembrane region" description="Helical" evidence="6">
    <location>
        <begin position="188"/>
        <end position="209"/>
    </location>
</feature>
<evidence type="ECO:0000313" key="9">
    <source>
        <dbReference type="Proteomes" id="UP000435649"/>
    </source>
</evidence>
<evidence type="ECO:0000256" key="5">
    <source>
        <dbReference type="ARBA" id="ARBA00023136"/>
    </source>
</evidence>
<feature type="transmembrane region" description="Helical" evidence="6">
    <location>
        <begin position="97"/>
        <end position="116"/>
    </location>
</feature>
<name>A0A844G2A5_9BACT</name>
<keyword evidence="5 6" id="KW-0472">Membrane</keyword>
<dbReference type="InterPro" id="IPR037185">
    <property type="entry name" value="EmrE-like"/>
</dbReference>